<protein>
    <submittedName>
        <fullName evidence="1">Uncharacterized protein</fullName>
    </submittedName>
</protein>
<proteinExistence type="predicted"/>
<name>A0AA43QX41_MYCAR</name>
<evidence type="ECO:0000313" key="1">
    <source>
        <dbReference type="EMBL" id="MDI3349787.1"/>
    </source>
</evidence>
<evidence type="ECO:0000313" key="2">
    <source>
        <dbReference type="Proteomes" id="UP001162175"/>
    </source>
</evidence>
<sequence length="135" mass="15375">MVDSAPFILELNVNDKNEVEFLMIDTETRVVKPLNAGSGYEKSISSLALRSVLTKISSLPKPNIVVMDEVFGKIADENLEMVGEFFKKIKDYFEHIIVISHNPLIRNWSDNIIMIKKEENISSIDYITTKISQIN</sequence>
<reference evidence="1" key="1">
    <citation type="submission" date="2022-11" db="EMBL/GenBank/DDBJ databases">
        <title>Draft genome of Mycoplasma arginini isolated from fly.</title>
        <authorList>
            <person name="Severgnini M."/>
            <person name="Gioia G."/>
            <person name="Cremonesi P."/>
            <person name="Moroni P."/>
            <person name="Addis M.F."/>
            <person name="Castiglioni B."/>
        </authorList>
    </citation>
    <scope>NUCLEOTIDE SEQUENCE</scope>
    <source>
        <strain evidence="1">QMP CG1-1632</strain>
    </source>
</reference>
<dbReference type="Gene3D" id="3.40.50.300">
    <property type="entry name" value="P-loop containing nucleotide triphosphate hydrolases"/>
    <property type="match status" value="1"/>
</dbReference>
<dbReference type="Proteomes" id="UP001162175">
    <property type="component" value="Unassembled WGS sequence"/>
</dbReference>
<dbReference type="SUPFAM" id="SSF52540">
    <property type="entry name" value="P-loop containing nucleoside triphosphate hydrolases"/>
    <property type="match status" value="1"/>
</dbReference>
<dbReference type="EMBL" id="JAPFAR010000124">
    <property type="protein sequence ID" value="MDI3349787.1"/>
    <property type="molecule type" value="Genomic_DNA"/>
</dbReference>
<gene>
    <name evidence="1" type="ORF">DCBHLPFO_00788</name>
</gene>
<comment type="caution">
    <text evidence="1">The sequence shown here is derived from an EMBL/GenBank/DDBJ whole genome shotgun (WGS) entry which is preliminary data.</text>
</comment>
<organism evidence="1 2">
    <name type="scientific">Mycoplasmopsis arginini</name>
    <name type="common">Mycoplasma arginini</name>
    <dbReference type="NCBI Taxonomy" id="2094"/>
    <lineage>
        <taxon>Bacteria</taxon>
        <taxon>Bacillati</taxon>
        <taxon>Mycoplasmatota</taxon>
        <taxon>Mycoplasmoidales</taxon>
        <taxon>Metamycoplasmataceae</taxon>
        <taxon>Mycoplasmopsis</taxon>
    </lineage>
</organism>
<dbReference type="InterPro" id="IPR027417">
    <property type="entry name" value="P-loop_NTPase"/>
</dbReference>
<dbReference type="AlphaFoldDB" id="A0AA43QX41"/>
<accession>A0AA43QX41</accession>